<accession>A0A180G838</accession>
<dbReference type="SUPFAM" id="SSF53448">
    <property type="entry name" value="Nucleotide-diphospho-sugar transferases"/>
    <property type="match status" value="1"/>
</dbReference>
<evidence type="ECO:0000313" key="5">
    <source>
        <dbReference type="Proteomes" id="UP000005240"/>
    </source>
</evidence>
<dbReference type="InterPro" id="IPR029044">
    <property type="entry name" value="Nucleotide-diphossugar_trans"/>
</dbReference>
<reference evidence="3" key="2">
    <citation type="submission" date="2016-05" db="EMBL/GenBank/DDBJ databases">
        <title>Comparative analysis highlights variable genome content of wheat rusts and divergence of the mating loci.</title>
        <authorList>
            <person name="Cuomo C.A."/>
            <person name="Bakkeren G."/>
            <person name="Szabo L."/>
            <person name="Khalil H."/>
            <person name="Joly D."/>
            <person name="Goldberg J."/>
            <person name="Young S."/>
            <person name="Zeng Q."/>
            <person name="Fellers J."/>
        </authorList>
    </citation>
    <scope>NUCLEOTIDE SEQUENCE [LARGE SCALE GENOMIC DNA]</scope>
    <source>
        <strain evidence="3">1-1 BBBD Race 1</strain>
    </source>
</reference>
<reference evidence="3" key="1">
    <citation type="submission" date="2009-11" db="EMBL/GenBank/DDBJ databases">
        <authorList>
            <consortium name="The Broad Institute Genome Sequencing Platform"/>
            <person name="Ward D."/>
            <person name="Feldgarden M."/>
            <person name="Earl A."/>
            <person name="Young S.K."/>
            <person name="Zeng Q."/>
            <person name="Koehrsen M."/>
            <person name="Alvarado L."/>
            <person name="Berlin A."/>
            <person name="Bochicchio J."/>
            <person name="Borenstein D."/>
            <person name="Chapman S.B."/>
            <person name="Chen Z."/>
            <person name="Engels R."/>
            <person name="Freedman E."/>
            <person name="Gellesch M."/>
            <person name="Goldberg J."/>
            <person name="Griggs A."/>
            <person name="Gujja S."/>
            <person name="Heilman E."/>
            <person name="Heiman D."/>
            <person name="Hepburn T."/>
            <person name="Howarth C."/>
            <person name="Jen D."/>
            <person name="Larson L."/>
            <person name="Lewis B."/>
            <person name="Mehta T."/>
            <person name="Park D."/>
            <person name="Pearson M."/>
            <person name="Roberts A."/>
            <person name="Saif S."/>
            <person name="Shea T."/>
            <person name="Shenoy N."/>
            <person name="Sisk P."/>
            <person name="Stolte C."/>
            <person name="Sykes S."/>
            <person name="Thomson T."/>
            <person name="Walk T."/>
            <person name="White J."/>
            <person name="Yandava C."/>
            <person name="Izard J."/>
            <person name="Baranova O.V."/>
            <person name="Blanton J.M."/>
            <person name="Tanner A.C."/>
            <person name="Dewhirst F.E."/>
            <person name="Haas B."/>
            <person name="Nusbaum C."/>
            <person name="Birren B."/>
        </authorList>
    </citation>
    <scope>NUCLEOTIDE SEQUENCE [LARGE SCALE GENOMIC DNA]</scope>
    <source>
        <strain evidence="3">1-1 BBBD Race 1</strain>
    </source>
</reference>
<dbReference type="EnsemblFungi" id="PTTG_28943-t43_1">
    <property type="protein sequence ID" value="PTTG_28943-t43_1-p1"/>
    <property type="gene ID" value="PTTG_28943"/>
</dbReference>
<reference evidence="4" key="4">
    <citation type="submission" date="2025-05" db="UniProtKB">
        <authorList>
            <consortium name="EnsemblFungi"/>
        </authorList>
    </citation>
    <scope>IDENTIFICATION</scope>
    <source>
        <strain evidence="4">isolate 1-1 / race 1 (BBBD)</strain>
    </source>
</reference>
<dbReference type="GO" id="GO:0005794">
    <property type="term" value="C:Golgi apparatus"/>
    <property type="evidence" value="ECO:0007669"/>
    <property type="project" value="TreeGrafter"/>
</dbReference>
<gene>
    <name evidence="3" type="ORF">PTTG_28943</name>
</gene>
<dbReference type="GO" id="GO:0016020">
    <property type="term" value="C:membrane"/>
    <property type="evidence" value="ECO:0007669"/>
    <property type="project" value="InterPro"/>
</dbReference>
<dbReference type="STRING" id="630390.A0A180G838"/>
<dbReference type="Gene3D" id="3.90.550.10">
    <property type="entry name" value="Spore Coat Polysaccharide Biosynthesis Protein SpsA, Chain A"/>
    <property type="match status" value="1"/>
</dbReference>
<evidence type="ECO:0000313" key="4">
    <source>
        <dbReference type="EnsemblFungi" id="PTTG_28943-t43_1-p1"/>
    </source>
</evidence>
<organism evidence="3">
    <name type="scientific">Puccinia triticina (isolate 1-1 / race 1 (BBBD))</name>
    <name type="common">Brown leaf rust fungus</name>
    <dbReference type="NCBI Taxonomy" id="630390"/>
    <lineage>
        <taxon>Eukaryota</taxon>
        <taxon>Fungi</taxon>
        <taxon>Dikarya</taxon>
        <taxon>Basidiomycota</taxon>
        <taxon>Pucciniomycotina</taxon>
        <taxon>Pucciniomycetes</taxon>
        <taxon>Pucciniales</taxon>
        <taxon>Pucciniaceae</taxon>
        <taxon>Puccinia</taxon>
    </lineage>
</organism>
<dbReference type="PANTHER" id="PTHR31121:SF6">
    <property type="entry name" value="ALPHA-1,2 MANNOSYLTRANSFERASE KTR1"/>
    <property type="match status" value="1"/>
</dbReference>
<dbReference type="AlphaFoldDB" id="A0A180G838"/>
<dbReference type="EMBL" id="ADAS02000158">
    <property type="protein sequence ID" value="OAV88728.1"/>
    <property type="molecule type" value="Genomic_DNA"/>
</dbReference>
<comment type="similarity">
    <text evidence="1">Belongs to the glycosyltransferase 15 family.</text>
</comment>
<dbReference type="GO" id="GO:0006487">
    <property type="term" value="P:protein N-linked glycosylation"/>
    <property type="evidence" value="ECO:0007669"/>
    <property type="project" value="TreeGrafter"/>
</dbReference>
<dbReference type="OrthoDB" id="439943at2759"/>
<dbReference type="PANTHER" id="PTHR31121">
    <property type="entry name" value="ALPHA-1,2 MANNOSYLTRANSFERASE KTR1"/>
    <property type="match status" value="1"/>
</dbReference>
<dbReference type="GO" id="GO:0000026">
    <property type="term" value="F:alpha-1,2-mannosyltransferase activity"/>
    <property type="evidence" value="ECO:0007669"/>
    <property type="project" value="TreeGrafter"/>
</dbReference>
<evidence type="ECO:0000313" key="3">
    <source>
        <dbReference type="EMBL" id="OAV88728.1"/>
    </source>
</evidence>
<reference evidence="4 5" key="3">
    <citation type="journal article" date="2017" name="G3 (Bethesda)">
        <title>Comparative analysis highlights variable genome content of wheat rusts and divergence of the mating loci.</title>
        <authorList>
            <person name="Cuomo C.A."/>
            <person name="Bakkeren G."/>
            <person name="Khalil H.B."/>
            <person name="Panwar V."/>
            <person name="Joly D."/>
            <person name="Linning R."/>
            <person name="Sakthikumar S."/>
            <person name="Song X."/>
            <person name="Adiconis X."/>
            <person name="Fan L."/>
            <person name="Goldberg J.M."/>
            <person name="Levin J.Z."/>
            <person name="Young S."/>
            <person name="Zeng Q."/>
            <person name="Anikster Y."/>
            <person name="Bruce M."/>
            <person name="Wang M."/>
            <person name="Yin C."/>
            <person name="McCallum B."/>
            <person name="Szabo L.J."/>
            <person name="Hulbert S."/>
            <person name="Chen X."/>
            <person name="Fellers J.P."/>
        </authorList>
    </citation>
    <scope>NUCLEOTIDE SEQUENCE</scope>
    <source>
        <strain evidence="5">Isolate 1-1 / race 1 (BBBD)</strain>
        <strain evidence="4">isolate 1-1 / race 1 (BBBD)</strain>
    </source>
</reference>
<dbReference type="InterPro" id="IPR002685">
    <property type="entry name" value="Glyco_trans_15"/>
</dbReference>
<keyword evidence="2" id="KW-0808">Transferase</keyword>
<protein>
    <submittedName>
        <fullName evidence="3 4">Uncharacterized protein</fullName>
    </submittedName>
</protein>
<proteinExistence type="inferred from homology"/>
<evidence type="ECO:0000256" key="1">
    <source>
        <dbReference type="ARBA" id="ARBA00007677"/>
    </source>
</evidence>
<dbReference type="Pfam" id="PF01793">
    <property type="entry name" value="Glyco_transf_15"/>
    <property type="match status" value="1"/>
</dbReference>
<dbReference type="GO" id="GO:0000032">
    <property type="term" value="P:cell wall mannoprotein biosynthetic process"/>
    <property type="evidence" value="ECO:0007669"/>
    <property type="project" value="TreeGrafter"/>
</dbReference>
<sequence>MVDLRFWRSANYAKFFGHVDRAGGIYYKRWAKGPIHSIAAALFLPREKVHCWDNVGYFQPPSSHCPADYDRFHSNSKCFCDLLKNFKLQPHSCDPLWAQLPARKEFIDSHT</sequence>
<evidence type="ECO:0000256" key="2">
    <source>
        <dbReference type="ARBA" id="ARBA00022679"/>
    </source>
</evidence>
<name>A0A180G838_PUCT1</name>
<keyword evidence="5" id="KW-1185">Reference proteome</keyword>
<dbReference type="Proteomes" id="UP000005240">
    <property type="component" value="Unassembled WGS sequence"/>
</dbReference>
<dbReference type="VEuPathDB" id="FungiDB:PTTG_28943"/>